<evidence type="ECO:0000256" key="2">
    <source>
        <dbReference type="ARBA" id="ARBA00022763"/>
    </source>
</evidence>
<comment type="domain">
    <text evidence="6">Has three domains with a flexible linker between the domains II and III and assumes an 'L' shape. Domain III is highly mobile and contacts RuvB.</text>
</comment>
<dbReference type="EMBL" id="MWWY01000043">
    <property type="protein sequence ID" value="OZG62907.1"/>
    <property type="molecule type" value="Genomic_DNA"/>
</dbReference>
<dbReference type="HAMAP" id="MF_00031">
    <property type="entry name" value="DNA_HJ_migration_RuvA"/>
    <property type="match status" value="1"/>
</dbReference>
<dbReference type="GO" id="GO:0000400">
    <property type="term" value="F:four-way junction DNA binding"/>
    <property type="evidence" value="ECO:0007669"/>
    <property type="project" value="UniProtKB-UniRule"/>
</dbReference>
<dbReference type="Proteomes" id="UP000216074">
    <property type="component" value="Unassembled WGS sequence"/>
</dbReference>
<dbReference type="InterPro" id="IPR036267">
    <property type="entry name" value="RuvA_C_sf"/>
</dbReference>
<evidence type="ECO:0000256" key="5">
    <source>
        <dbReference type="ARBA" id="ARBA00023204"/>
    </source>
</evidence>
<dbReference type="Pfam" id="PF14520">
    <property type="entry name" value="HHH_5"/>
    <property type="match status" value="1"/>
</dbReference>
<dbReference type="Pfam" id="PF07499">
    <property type="entry name" value="RuvA_C"/>
    <property type="match status" value="1"/>
</dbReference>
<keyword evidence="8" id="KW-0067">ATP-binding</keyword>
<dbReference type="GO" id="GO:0009379">
    <property type="term" value="C:Holliday junction helicase complex"/>
    <property type="evidence" value="ECO:0007669"/>
    <property type="project" value="InterPro"/>
</dbReference>
<keyword evidence="4 6" id="KW-0233">DNA recombination</keyword>
<evidence type="ECO:0000256" key="6">
    <source>
        <dbReference type="HAMAP-Rule" id="MF_00031"/>
    </source>
</evidence>
<dbReference type="CDD" id="cd14332">
    <property type="entry name" value="UBA_RuvA_C"/>
    <property type="match status" value="1"/>
</dbReference>
<dbReference type="RefSeq" id="WP_094730542.1">
    <property type="nucleotide sequence ID" value="NZ_MWWY01000043.1"/>
</dbReference>
<comment type="caution">
    <text evidence="6">Lacks conserved residue(s) required for the propagation of feature annotation.</text>
</comment>
<feature type="domain" description="Helix-hairpin-helix DNA-binding motif class 1" evidence="7">
    <location>
        <begin position="72"/>
        <end position="91"/>
    </location>
</feature>
<evidence type="ECO:0000259" key="7">
    <source>
        <dbReference type="SMART" id="SM00278"/>
    </source>
</evidence>
<dbReference type="Pfam" id="PF01330">
    <property type="entry name" value="RuvA_N"/>
    <property type="match status" value="1"/>
</dbReference>
<dbReference type="Gene3D" id="2.40.50.140">
    <property type="entry name" value="Nucleic acid-binding proteins"/>
    <property type="match status" value="1"/>
</dbReference>
<comment type="subcellular location">
    <subcellularLocation>
        <location evidence="6">Cytoplasm</location>
    </subcellularLocation>
</comment>
<dbReference type="GO" id="GO:0006281">
    <property type="term" value="P:DNA repair"/>
    <property type="evidence" value="ECO:0007669"/>
    <property type="project" value="UniProtKB-UniRule"/>
</dbReference>
<evidence type="ECO:0000313" key="9">
    <source>
        <dbReference type="Proteomes" id="UP000216074"/>
    </source>
</evidence>
<dbReference type="GO" id="GO:0005737">
    <property type="term" value="C:cytoplasm"/>
    <property type="evidence" value="ECO:0007669"/>
    <property type="project" value="UniProtKB-SubCell"/>
</dbReference>
<dbReference type="Gene3D" id="1.10.8.10">
    <property type="entry name" value="DNA helicase RuvA subunit, C-terminal domain"/>
    <property type="match status" value="1"/>
</dbReference>
<dbReference type="InterPro" id="IPR011114">
    <property type="entry name" value="RuvA_C"/>
</dbReference>
<comment type="caution">
    <text evidence="8">The sequence shown here is derived from an EMBL/GenBank/DDBJ whole genome shotgun (WGS) entry which is preliminary data.</text>
</comment>
<evidence type="ECO:0000256" key="3">
    <source>
        <dbReference type="ARBA" id="ARBA00023125"/>
    </source>
</evidence>
<proteinExistence type="inferred from homology"/>
<sequence>MIGMLSGRVAEVSADCVLIEVSGVGYEVRMPSAELSSLHAGRDIRVYTSLSVSQDAITLFGFLTAASKRMFLQLQKVSGIGPKVALSLLSTLPPDRLAKAVADGDAAALSKAPGLGRKGAQKIILELKGTIDLDSIESAGVPSSVRTPQDANVNQVIEGLMSLGWRQQDAQSAVDTACRDNDIVMPLAADDVPRVLKLALTSLDRGR</sequence>
<keyword evidence="8" id="KW-0378">Hydrolase</keyword>
<evidence type="ECO:0000256" key="1">
    <source>
        <dbReference type="ARBA" id="ARBA00022490"/>
    </source>
</evidence>
<name>A0A261FUP2_9BIFI</name>
<dbReference type="InterPro" id="IPR010994">
    <property type="entry name" value="RuvA_2-like"/>
</dbReference>
<dbReference type="GO" id="GO:0005524">
    <property type="term" value="F:ATP binding"/>
    <property type="evidence" value="ECO:0007669"/>
    <property type="project" value="InterPro"/>
</dbReference>
<dbReference type="GO" id="GO:0006310">
    <property type="term" value="P:DNA recombination"/>
    <property type="evidence" value="ECO:0007669"/>
    <property type="project" value="UniProtKB-UniRule"/>
</dbReference>
<keyword evidence="9" id="KW-1185">Reference proteome</keyword>
<comment type="similarity">
    <text evidence="6">Belongs to the RuvA family.</text>
</comment>
<dbReference type="InterPro" id="IPR000085">
    <property type="entry name" value="RuvA"/>
</dbReference>
<protein>
    <recommendedName>
        <fullName evidence="6">Holliday junction branch migration complex subunit RuvA</fullName>
    </recommendedName>
</protein>
<dbReference type="SMART" id="SM00278">
    <property type="entry name" value="HhH1"/>
    <property type="match status" value="2"/>
</dbReference>
<keyword evidence="8" id="KW-0547">Nucleotide-binding</keyword>
<dbReference type="InterPro" id="IPR003583">
    <property type="entry name" value="Hlx-hairpin-Hlx_DNA-bd_motif"/>
</dbReference>
<dbReference type="SUPFAM" id="SSF50249">
    <property type="entry name" value="Nucleic acid-binding proteins"/>
    <property type="match status" value="1"/>
</dbReference>
<dbReference type="GO" id="GO:0048476">
    <property type="term" value="C:Holliday junction resolvase complex"/>
    <property type="evidence" value="ECO:0007669"/>
    <property type="project" value="UniProtKB-UniRule"/>
</dbReference>
<keyword evidence="1 6" id="KW-0963">Cytoplasm</keyword>
<keyword evidence="3 6" id="KW-0238">DNA-binding</keyword>
<dbReference type="NCBIfam" id="TIGR00084">
    <property type="entry name" value="ruvA"/>
    <property type="match status" value="1"/>
</dbReference>
<keyword evidence="8" id="KW-0347">Helicase</keyword>
<feature type="domain" description="Helix-hairpin-helix DNA-binding motif class 1" evidence="7">
    <location>
        <begin position="107"/>
        <end position="126"/>
    </location>
</feature>
<keyword evidence="5 6" id="KW-0234">DNA repair</keyword>
<gene>
    <name evidence="6" type="primary">ruvA</name>
    <name evidence="8" type="ORF">BHAP_2010</name>
</gene>
<organism evidence="8 9">
    <name type="scientific">Bifidobacterium hapali</name>
    <dbReference type="NCBI Taxonomy" id="1630172"/>
    <lineage>
        <taxon>Bacteria</taxon>
        <taxon>Bacillati</taxon>
        <taxon>Actinomycetota</taxon>
        <taxon>Actinomycetes</taxon>
        <taxon>Bifidobacteriales</taxon>
        <taxon>Bifidobacteriaceae</taxon>
        <taxon>Bifidobacterium</taxon>
    </lineage>
</organism>
<dbReference type="GO" id="GO:0009378">
    <property type="term" value="F:four-way junction helicase activity"/>
    <property type="evidence" value="ECO:0007669"/>
    <property type="project" value="InterPro"/>
</dbReference>
<dbReference type="InterPro" id="IPR013849">
    <property type="entry name" value="DNA_helicase_Holl-junc_RuvA_I"/>
</dbReference>
<dbReference type="SUPFAM" id="SSF47781">
    <property type="entry name" value="RuvA domain 2-like"/>
    <property type="match status" value="1"/>
</dbReference>
<comment type="function">
    <text evidence="6">The RuvA-RuvB-RuvC complex processes Holliday junction (HJ) DNA during genetic recombination and DNA repair, while the RuvA-RuvB complex plays an important role in the rescue of blocked DNA replication forks via replication fork reversal (RFR). RuvA specifically binds to HJ cruciform DNA, conferring on it an open structure. The RuvB hexamer acts as an ATP-dependent pump, pulling dsDNA into and through the RuvAB complex. HJ branch migration allows RuvC to scan DNA until it finds its consensus sequence, where it cleaves and resolves the cruciform DNA.</text>
</comment>
<evidence type="ECO:0000313" key="8">
    <source>
        <dbReference type="EMBL" id="OZG62907.1"/>
    </source>
</evidence>
<reference evidence="8 9" key="1">
    <citation type="journal article" date="2017" name="BMC Genomics">
        <title>Comparative genomic and phylogenomic analyses of the Bifidobacteriaceae family.</title>
        <authorList>
            <person name="Lugli G.A."/>
            <person name="Milani C."/>
            <person name="Turroni F."/>
            <person name="Duranti S."/>
            <person name="Mancabelli L."/>
            <person name="Mangifesta M."/>
            <person name="Ferrario C."/>
            <person name="Modesto M."/>
            <person name="Mattarelli P."/>
            <person name="Jiri K."/>
            <person name="van Sinderen D."/>
            <person name="Ventura M."/>
        </authorList>
    </citation>
    <scope>NUCLEOTIDE SEQUENCE [LARGE SCALE GENOMIC DNA]</scope>
    <source>
        <strain evidence="8 9">DSM 100202</strain>
    </source>
</reference>
<dbReference type="SUPFAM" id="SSF46929">
    <property type="entry name" value="DNA helicase RuvA subunit, C-terminal domain"/>
    <property type="match status" value="1"/>
</dbReference>
<dbReference type="OrthoDB" id="5293449at2"/>
<dbReference type="AlphaFoldDB" id="A0A261FUP2"/>
<accession>A0A261FUP2</accession>
<keyword evidence="2 6" id="KW-0227">DNA damage</keyword>
<comment type="subunit">
    <text evidence="6">Homotetramer. Forms an RuvA(8)-RuvB(12)-Holliday junction (HJ) complex. HJ DNA is sandwiched between 2 RuvA tetramers; dsDNA enters through RuvA and exits via RuvB. An RuvB hexamer assembles on each DNA strand where it exits the tetramer. Each RuvB hexamer is contacted by two RuvA subunits (via domain III) on 2 adjacent RuvB subunits; this complex drives branch migration. In the full resolvosome a probable DNA-RuvA(4)-RuvB(12)-RuvC(2) complex forms which resolves the HJ.</text>
</comment>
<evidence type="ECO:0000256" key="4">
    <source>
        <dbReference type="ARBA" id="ARBA00023172"/>
    </source>
</evidence>
<feature type="region of interest" description="Domain III" evidence="6">
    <location>
        <begin position="153"/>
        <end position="207"/>
    </location>
</feature>
<dbReference type="Gene3D" id="1.10.150.20">
    <property type="entry name" value="5' to 3' exonuclease, C-terminal subdomain"/>
    <property type="match status" value="1"/>
</dbReference>
<dbReference type="InterPro" id="IPR012340">
    <property type="entry name" value="NA-bd_OB-fold"/>
</dbReference>